<evidence type="ECO:0008006" key="4">
    <source>
        <dbReference type="Google" id="ProtNLM"/>
    </source>
</evidence>
<dbReference type="SUPFAM" id="SSF56112">
    <property type="entry name" value="Protein kinase-like (PK-like)"/>
    <property type="match status" value="1"/>
</dbReference>
<dbReference type="InterPro" id="IPR011009">
    <property type="entry name" value="Kinase-like_dom_sf"/>
</dbReference>
<evidence type="ECO:0000313" key="3">
    <source>
        <dbReference type="Proteomes" id="UP001303473"/>
    </source>
</evidence>
<proteinExistence type="predicted"/>
<organism evidence="2 3">
    <name type="scientific">Diplogelasinospora grovesii</name>
    <dbReference type="NCBI Taxonomy" id="303347"/>
    <lineage>
        <taxon>Eukaryota</taxon>
        <taxon>Fungi</taxon>
        <taxon>Dikarya</taxon>
        <taxon>Ascomycota</taxon>
        <taxon>Pezizomycotina</taxon>
        <taxon>Sordariomycetes</taxon>
        <taxon>Sordariomycetidae</taxon>
        <taxon>Sordariales</taxon>
        <taxon>Diplogelasinosporaceae</taxon>
        <taxon>Diplogelasinospora</taxon>
    </lineage>
</organism>
<sequence length="169" mass="19628">MRYPPQMAKSILKQSLQTLEFLHENGIAHGDFQLGNMLFALNDIDLKPEDVFRQEEDMQAWSISPPVQRLDGKQDEWAPRYLCIAQPMAPFTHYTEGFKIMASQAGQWLASAMTQRNNHRPCRFSAVHEKRKQFYSGKVASRPQLQHNRAQQRKSLQGRSVFVAKRKQK</sequence>
<evidence type="ECO:0000313" key="2">
    <source>
        <dbReference type="EMBL" id="KAK3936207.1"/>
    </source>
</evidence>
<protein>
    <recommendedName>
        <fullName evidence="4">Protein kinase domain-containing protein</fullName>
    </recommendedName>
</protein>
<dbReference type="Proteomes" id="UP001303473">
    <property type="component" value="Unassembled WGS sequence"/>
</dbReference>
<keyword evidence="3" id="KW-1185">Reference proteome</keyword>
<comment type="caution">
    <text evidence="2">The sequence shown here is derived from an EMBL/GenBank/DDBJ whole genome shotgun (WGS) entry which is preliminary data.</text>
</comment>
<reference evidence="3" key="1">
    <citation type="journal article" date="2023" name="Mol. Phylogenet. Evol.">
        <title>Genome-scale phylogeny and comparative genomics of the fungal order Sordariales.</title>
        <authorList>
            <person name="Hensen N."/>
            <person name="Bonometti L."/>
            <person name="Westerberg I."/>
            <person name="Brannstrom I.O."/>
            <person name="Guillou S."/>
            <person name="Cros-Aarteil S."/>
            <person name="Calhoun S."/>
            <person name="Haridas S."/>
            <person name="Kuo A."/>
            <person name="Mondo S."/>
            <person name="Pangilinan J."/>
            <person name="Riley R."/>
            <person name="LaButti K."/>
            <person name="Andreopoulos B."/>
            <person name="Lipzen A."/>
            <person name="Chen C."/>
            <person name="Yan M."/>
            <person name="Daum C."/>
            <person name="Ng V."/>
            <person name="Clum A."/>
            <person name="Steindorff A."/>
            <person name="Ohm R.A."/>
            <person name="Martin F."/>
            <person name="Silar P."/>
            <person name="Natvig D.O."/>
            <person name="Lalanne C."/>
            <person name="Gautier V."/>
            <person name="Ament-Velasquez S.L."/>
            <person name="Kruys A."/>
            <person name="Hutchinson M.I."/>
            <person name="Powell A.J."/>
            <person name="Barry K."/>
            <person name="Miller A.N."/>
            <person name="Grigoriev I.V."/>
            <person name="Debuchy R."/>
            <person name="Gladieux P."/>
            <person name="Hiltunen Thoren M."/>
            <person name="Johannesson H."/>
        </authorList>
    </citation>
    <scope>NUCLEOTIDE SEQUENCE [LARGE SCALE GENOMIC DNA]</scope>
    <source>
        <strain evidence="3">CBS 340.73</strain>
    </source>
</reference>
<feature type="compositionally biased region" description="Polar residues" evidence="1">
    <location>
        <begin position="143"/>
        <end position="158"/>
    </location>
</feature>
<accession>A0AAN6N2G4</accession>
<dbReference type="EMBL" id="MU853891">
    <property type="protein sequence ID" value="KAK3936207.1"/>
    <property type="molecule type" value="Genomic_DNA"/>
</dbReference>
<evidence type="ECO:0000256" key="1">
    <source>
        <dbReference type="SAM" id="MobiDB-lite"/>
    </source>
</evidence>
<gene>
    <name evidence="2" type="ORF">QBC46DRAFT_412290</name>
</gene>
<dbReference type="Gene3D" id="1.10.510.10">
    <property type="entry name" value="Transferase(Phosphotransferase) domain 1"/>
    <property type="match status" value="1"/>
</dbReference>
<name>A0AAN6N2G4_9PEZI</name>
<feature type="region of interest" description="Disordered" evidence="1">
    <location>
        <begin position="137"/>
        <end position="169"/>
    </location>
</feature>
<dbReference type="AlphaFoldDB" id="A0AAN6N2G4"/>